<evidence type="ECO:0000313" key="4">
    <source>
        <dbReference type="EMBL" id="ETR98278.1"/>
    </source>
</evidence>
<dbReference type="EMBL" id="KI911164">
    <property type="protein sequence ID" value="ETR98278.1"/>
    <property type="molecule type" value="Genomic_DNA"/>
</dbReference>
<dbReference type="OrthoDB" id="9974981at2759"/>
<dbReference type="Gene3D" id="3.40.50.720">
    <property type="entry name" value="NAD(P)-binding Rossmann-like Domain"/>
    <property type="match status" value="1"/>
</dbReference>
<proteinExistence type="predicted"/>
<dbReference type="Proteomes" id="UP000024376">
    <property type="component" value="Unassembled WGS sequence"/>
</dbReference>
<keyword evidence="2" id="KW-0560">Oxidoreductase</keyword>
<sequence>MPTQVAVAGATGAVGIPIVSELLKAGHLVTALSRSRNNCSAKLPEHPHLSIAEVDYDSVASLTAALQSHAIVIAALPVTTPVGSQDTLIDAAVAAGVIRFFPAEFGTDTNNDKCMKLPVFANKVHALAYLKDKAAKHPSFSYTALCTGSFLDWGLAAGFLVHPKTHTATIYDDGNLPFSTTTLTTVSKAVVSIIDHLEETKNRHVYIHDAVVTQNKLVELTKTIDGKDWQLTYVDSAVASAEAHLEFLKPTADITKGLMPLLHISVLGKGYGGDFTSRLDNELLSIKEMNDEELRNVIAMFL</sequence>
<reference evidence="5" key="1">
    <citation type="journal article" date="2013" name="Ind. Biotechnol.">
        <title>Comparative genomics analysis of Trichoderma reesei strains.</title>
        <authorList>
            <person name="Koike H."/>
            <person name="Aerts A."/>
            <person name="LaButti K."/>
            <person name="Grigoriev I.V."/>
            <person name="Baker S.E."/>
        </authorList>
    </citation>
    <scope>NUCLEOTIDE SEQUENCE [LARGE SCALE GENOMIC DNA]</scope>
    <source>
        <strain evidence="5">ATCC 56765 / BCRC 32924 / NRRL 11460 / Rut C-30</strain>
    </source>
</reference>
<dbReference type="Pfam" id="PF05368">
    <property type="entry name" value="NmrA"/>
    <property type="match status" value="1"/>
</dbReference>
<dbReference type="InterPro" id="IPR051609">
    <property type="entry name" value="NmrA/Isoflavone_reductase-like"/>
</dbReference>
<evidence type="ECO:0000256" key="1">
    <source>
        <dbReference type="ARBA" id="ARBA00022857"/>
    </source>
</evidence>
<name>A0A024RYW0_HYPJR</name>
<dbReference type="HOGENOM" id="CLU_044876_3_2_1"/>
<dbReference type="InterPro" id="IPR045312">
    <property type="entry name" value="PCBER-like"/>
</dbReference>
<dbReference type="GO" id="GO:0016491">
    <property type="term" value="F:oxidoreductase activity"/>
    <property type="evidence" value="ECO:0007669"/>
    <property type="project" value="UniProtKB-KW"/>
</dbReference>
<evidence type="ECO:0000256" key="2">
    <source>
        <dbReference type="ARBA" id="ARBA00023002"/>
    </source>
</evidence>
<evidence type="ECO:0000313" key="5">
    <source>
        <dbReference type="Proteomes" id="UP000024376"/>
    </source>
</evidence>
<accession>A0A024RYW0</accession>
<feature type="domain" description="NmrA-like" evidence="3">
    <location>
        <begin position="4"/>
        <end position="238"/>
    </location>
</feature>
<dbReference type="SUPFAM" id="SSF51735">
    <property type="entry name" value="NAD(P)-binding Rossmann-fold domains"/>
    <property type="match status" value="1"/>
</dbReference>
<keyword evidence="1" id="KW-0521">NADP</keyword>
<dbReference type="AlphaFoldDB" id="A0A024RYW0"/>
<evidence type="ECO:0000259" key="3">
    <source>
        <dbReference type="Pfam" id="PF05368"/>
    </source>
</evidence>
<dbReference type="InterPro" id="IPR036291">
    <property type="entry name" value="NAD(P)-bd_dom_sf"/>
</dbReference>
<protein>
    <submittedName>
        <fullName evidence="4">NAD(P)-binding protein</fullName>
    </submittedName>
</protein>
<gene>
    <name evidence="4" type="ORF">M419DRAFT_38780</name>
</gene>
<dbReference type="CDD" id="cd05259">
    <property type="entry name" value="PCBER_SDR_a"/>
    <property type="match status" value="1"/>
</dbReference>
<dbReference type="PANTHER" id="PTHR47706">
    <property type="entry name" value="NMRA-LIKE FAMILY PROTEIN"/>
    <property type="match status" value="1"/>
</dbReference>
<dbReference type="KEGG" id="trr:M419DRAFT_38780"/>
<organism evidence="4 5">
    <name type="scientific">Hypocrea jecorina (strain ATCC 56765 / BCRC 32924 / NRRL 11460 / Rut C-30)</name>
    <name type="common">Trichoderma reesei</name>
    <dbReference type="NCBI Taxonomy" id="1344414"/>
    <lineage>
        <taxon>Eukaryota</taxon>
        <taxon>Fungi</taxon>
        <taxon>Dikarya</taxon>
        <taxon>Ascomycota</taxon>
        <taxon>Pezizomycotina</taxon>
        <taxon>Sordariomycetes</taxon>
        <taxon>Hypocreomycetidae</taxon>
        <taxon>Hypocreales</taxon>
        <taxon>Hypocreaceae</taxon>
        <taxon>Trichoderma</taxon>
    </lineage>
</organism>
<dbReference type="InterPro" id="IPR008030">
    <property type="entry name" value="NmrA-like"/>
</dbReference>
<dbReference type="Gene3D" id="3.90.25.10">
    <property type="entry name" value="UDP-galactose 4-epimerase, domain 1"/>
    <property type="match status" value="1"/>
</dbReference>
<dbReference type="PANTHER" id="PTHR47706:SF1">
    <property type="entry name" value="CIPA-LIKE, PUTATIVE (AFU_ORTHOLOGUE AFUA_1G12460)-RELATED"/>
    <property type="match status" value="1"/>
</dbReference>